<dbReference type="AlphaFoldDB" id="A0A3M0J960"/>
<evidence type="ECO:0000313" key="2">
    <source>
        <dbReference type="EMBL" id="RMB97432.1"/>
    </source>
</evidence>
<keyword evidence="3" id="KW-1185">Reference proteome</keyword>
<proteinExistence type="predicted"/>
<protein>
    <submittedName>
        <fullName evidence="2">Uncharacterized protein</fullName>
    </submittedName>
</protein>
<dbReference type="OrthoDB" id="9219939at2759"/>
<gene>
    <name evidence="2" type="ORF">DUI87_26043</name>
</gene>
<reference evidence="2 3" key="1">
    <citation type="submission" date="2018-07" db="EMBL/GenBank/DDBJ databases">
        <title>A high quality draft genome assembly of the barn swallow (H. rustica rustica).</title>
        <authorList>
            <person name="Formenti G."/>
            <person name="Chiara M."/>
            <person name="Poveda L."/>
            <person name="Francoijs K.-J."/>
            <person name="Bonisoli-Alquati A."/>
            <person name="Canova L."/>
            <person name="Gianfranceschi L."/>
            <person name="Horner D.S."/>
            <person name="Saino N."/>
        </authorList>
    </citation>
    <scope>NUCLEOTIDE SEQUENCE [LARGE SCALE GENOMIC DNA]</scope>
    <source>
        <strain evidence="2">Chelidonia</strain>
        <tissue evidence="2">Blood</tissue>
    </source>
</reference>
<dbReference type="Proteomes" id="UP000269221">
    <property type="component" value="Unassembled WGS sequence"/>
</dbReference>
<feature type="region of interest" description="Disordered" evidence="1">
    <location>
        <begin position="1"/>
        <end position="21"/>
    </location>
</feature>
<dbReference type="EMBL" id="QRBI01000161">
    <property type="protein sequence ID" value="RMB97432.1"/>
    <property type="molecule type" value="Genomic_DNA"/>
</dbReference>
<comment type="caution">
    <text evidence="2">The sequence shown here is derived from an EMBL/GenBank/DDBJ whole genome shotgun (WGS) entry which is preliminary data.</text>
</comment>
<evidence type="ECO:0000256" key="1">
    <source>
        <dbReference type="SAM" id="MobiDB-lite"/>
    </source>
</evidence>
<sequence length="111" mass="12611">MVPGLDQECCGHQEQGSDSSPVLSTGWAAHQVLCPVLDPQFRKDMKGLEHVQRRTRLVRGLEHKSCEQRLREPGLFILEKRRLREDKAVSGNRLDLMMSKVFSNLADSVIL</sequence>
<name>A0A3M0J960_HIRRU</name>
<evidence type="ECO:0000313" key="3">
    <source>
        <dbReference type="Proteomes" id="UP000269221"/>
    </source>
</evidence>
<accession>A0A3M0J960</accession>
<organism evidence="2 3">
    <name type="scientific">Hirundo rustica rustica</name>
    <dbReference type="NCBI Taxonomy" id="333673"/>
    <lineage>
        <taxon>Eukaryota</taxon>
        <taxon>Metazoa</taxon>
        <taxon>Chordata</taxon>
        <taxon>Craniata</taxon>
        <taxon>Vertebrata</taxon>
        <taxon>Euteleostomi</taxon>
        <taxon>Archelosauria</taxon>
        <taxon>Archosauria</taxon>
        <taxon>Dinosauria</taxon>
        <taxon>Saurischia</taxon>
        <taxon>Theropoda</taxon>
        <taxon>Coelurosauria</taxon>
        <taxon>Aves</taxon>
        <taxon>Neognathae</taxon>
        <taxon>Neoaves</taxon>
        <taxon>Telluraves</taxon>
        <taxon>Australaves</taxon>
        <taxon>Passeriformes</taxon>
        <taxon>Sylvioidea</taxon>
        <taxon>Hirundinidae</taxon>
        <taxon>Hirundo</taxon>
    </lineage>
</organism>